<dbReference type="Gene3D" id="3.40.50.2000">
    <property type="entry name" value="Glycogen Phosphorylase B"/>
    <property type="match status" value="2"/>
</dbReference>
<comment type="caution">
    <text evidence="3">The sequence shown here is derived from an EMBL/GenBank/DDBJ whole genome shotgun (WGS) entry which is preliminary data.</text>
</comment>
<feature type="domain" description="Glycosyltransferase subfamily 4-like N-terminal" evidence="2">
    <location>
        <begin position="16"/>
        <end position="210"/>
    </location>
</feature>
<dbReference type="AlphaFoldDB" id="A0A1G1XAG9"/>
<evidence type="ECO:0000259" key="1">
    <source>
        <dbReference type="Pfam" id="PF00534"/>
    </source>
</evidence>
<dbReference type="Pfam" id="PF00534">
    <property type="entry name" value="Glycos_transf_1"/>
    <property type="match status" value="1"/>
</dbReference>
<accession>A0A1G1XAG9</accession>
<name>A0A1G1XAG9_9BACT</name>
<reference evidence="3 4" key="1">
    <citation type="journal article" date="2016" name="Nat. Commun.">
        <title>Thousands of microbial genomes shed light on interconnected biogeochemical processes in an aquifer system.</title>
        <authorList>
            <person name="Anantharaman K."/>
            <person name="Brown C.T."/>
            <person name="Hug L.A."/>
            <person name="Sharon I."/>
            <person name="Castelle C.J."/>
            <person name="Probst A.J."/>
            <person name="Thomas B.C."/>
            <person name="Singh A."/>
            <person name="Wilkins M.J."/>
            <person name="Karaoz U."/>
            <person name="Brodie E.L."/>
            <person name="Williams K.H."/>
            <person name="Hubbard S.S."/>
            <person name="Banfield J.F."/>
        </authorList>
    </citation>
    <scope>NUCLEOTIDE SEQUENCE [LARGE SCALE GENOMIC DNA]</scope>
</reference>
<organism evidence="3 4">
    <name type="scientific">Candidatus Andersenbacteria bacterium RIFCSPHIGHO2_12_FULL_45_11b</name>
    <dbReference type="NCBI Taxonomy" id="1797282"/>
    <lineage>
        <taxon>Bacteria</taxon>
        <taxon>Candidatus Anderseniibacteriota</taxon>
    </lineage>
</organism>
<sequence>MKILFISAQYPPEAKGGGELSTHLIAQGLIDLGHDVGVVTDGERKEQKVVDGVPVRIIPMFLRQKPLFERAHSIASYRTFKRSMKDLRSFDIIHAHDFRSALMISHLESSRAIVTARDYAQICGCTNNIQYNGNIEQGCHGLHELWQCHRVHEASIARKPFRIWQYMYNKAYRKKSFASFRHQIFISYAQRDLIARYQDISKQHTAVIYNPIGKEYLSNPIEQGHAGNILYTGRVEMYKGVRVLLEAWKGVAKEYPRAHLTIAGNGAQKEEYEKLASVWGLRYRTTFVSHIPYHRLRPLIDASSIVVAPHLWVEPFGRTVLEGMSRGKIVVVSSVGGPTELIENNATGLLFERGSVQDLEDTLLRALTMGHYEAKQIGIAARNVVREKFTQEIAARQHEDFYQQALK</sequence>
<evidence type="ECO:0000259" key="2">
    <source>
        <dbReference type="Pfam" id="PF13579"/>
    </source>
</evidence>
<evidence type="ECO:0000313" key="4">
    <source>
        <dbReference type="Proteomes" id="UP000177941"/>
    </source>
</evidence>
<feature type="domain" description="Glycosyl transferase family 1" evidence="1">
    <location>
        <begin position="229"/>
        <end position="382"/>
    </location>
</feature>
<dbReference type="EMBL" id="MHHS01000021">
    <property type="protein sequence ID" value="OGY37023.1"/>
    <property type="molecule type" value="Genomic_DNA"/>
</dbReference>
<protein>
    <recommendedName>
        <fullName evidence="5">Glycosyl transferase family 1 domain-containing protein</fullName>
    </recommendedName>
</protein>
<evidence type="ECO:0008006" key="5">
    <source>
        <dbReference type="Google" id="ProtNLM"/>
    </source>
</evidence>
<proteinExistence type="predicted"/>
<dbReference type="Proteomes" id="UP000177941">
    <property type="component" value="Unassembled WGS sequence"/>
</dbReference>
<dbReference type="Pfam" id="PF13579">
    <property type="entry name" value="Glyco_trans_4_4"/>
    <property type="match status" value="1"/>
</dbReference>
<evidence type="ECO:0000313" key="3">
    <source>
        <dbReference type="EMBL" id="OGY37023.1"/>
    </source>
</evidence>
<dbReference type="CDD" id="cd03801">
    <property type="entry name" value="GT4_PimA-like"/>
    <property type="match status" value="1"/>
</dbReference>
<dbReference type="InterPro" id="IPR028098">
    <property type="entry name" value="Glyco_trans_4-like_N"/>
</dbReference>
<dbReference type="GO" id="GO:0016757">
    <property type="term" value="F:glycosyltransferase activity"/>
    <property type="evidence" value="ECO:0007669"/>
    <property type="project" value="InterPro"/>
</dbReference>
<dbReference type="PANTHER" id="PTHR12526">
    <property type="entry name" value="GLYCOSYLTRANSFERASE"/>
    <property type="match status" value="1"/>
</dbReference>
<dbReference type="InterPro" id="IPR001296">
    <property type="entry name" value="Glyco_trans_1"/>
</dbReference>
<dbReference type="SUPFAM" id="SSF53756">
    <property type="entry name" value="UDP-Glycosyltransferase/glycogen phosphorylase"/>
    <property type="match status" value="1"/>
</dbReference>
<gene>
    <name evidence="3" type="ORF">A3E36_00325</name>
</gene>